<evidence type="ECO:0000313" key="2">
    <source>
        <dbReference type="Proteomes" id="UP001055439"/>
    </source>
</evidence>
<dbReference type="OrthoDB" id="1747078at2759"/>
<evidence type="ECO:0000313" key="1">
    <source>
        <dbReference type="EMBL" id="URE14508.1"/>
    </source>
</evidence>
<proteinExistence type="predicted"/>
<dbReference type="EMBL" id="CP097509">
    <property type="protein sequence ID" value="URE14508.1"/>
    <property type="molecule type" value="Genomic_DNA"/>
</dbReference>
<sequence length="115" mass="13282">MPAAQDLMELWFEIHMARKRVMVAQGTMAWRGVDVVFLTGGSGLTLALWHPFYRPMEDRFGARLMPWLAHHDAGEPHSIQRELLVQWKASSLCIQKQTSKSFMEKGGKKERKRTN</sequence>
<name>A0A9E7GNM6_9LILI</name>
<accession>A0A9E7GNM6</accession>
<protein>
    <submittedName>
        <fullName evidence="1">IQ-domain</fullName>
    </submittedName>
</protein>
<dbReference type="Proteomes" id="UP001055439">
    <property type="component" value="Chromosome 7"/>
</dbReference>
<reference evidence="1" key="1">
    <citation type="submission" date="2022-05" db="EMBL/GenBank/DDBJ databases">
        <title>The Musa troglodytarum L. genome provides insights into the mechanism of non-climacteric behaviour and enrichment of carotenoids.</title>
        <authorList>
            <person name="Wang J."/>
        </authorList>
    </citation>
    <scope>NUCLEOTIDE SEQUENCE</scope>
    <source>
        <tissue evidence="1">Leaf</tissue>
    </source>
</reference>
<keyword evidence="2" id="KW-1185">Reference proteome</keyword>
<dbReference type="AlphaFoldDB" id="A0A9E7GNM6"/>
<organism evidence="1 2">
    <name type="scientific">Musa troglodytarum</name>
    <name type="common">fe'i banana</name>
    <dbReference type="NCBI Taxonomy" id="320322"/>
    <lineage>
        <taxon>Eukaryota</taxon>
        <taxon>Viridiplantae</taxon>
        <taxon>Streptophyta</taxon>
        <taxon>Embryophyta</taxon>
        <taxon>Tracheophyta</taxon>
        <taxon>Spermatophyta</taxon>
        <taxon>Magnoliopsida</taxon>
        <taxon>Liliopsida</taxon>
        <taxon>Zingiberales</taxon>
        <taxon>Musaceae</taxon>
        <taxon>Musa</taxon>
    </lineage>
</organism>
<gene>
    <name evidence="1" type="ORF">MUK42_11131</name>
</gene>